<accession>A0ABP5EH39</accession>
<dbReference type="Proteomes" id="UP001499854">
    <property type="component" value="Unassembled WGS sequence"/>
</dbReference>
<gene>
    <name evidence="2" type="ORF">GCM10009838_71200</name>
</gene>
<protein>
    <submittedName>
        <fullName evidence="2">Uncharacterized protein</fullName>
    </submittedName>
</protein>
<name>A0ABP5EH39_9ACTN</name>
<dbReference type="EMBL" id="BAAAQM010000056">
    <property type="protein sequence ID" value="GAA1996004.1"/>
    <property type="molecule type" value="Genomic_DNA"/>
</dbReference>
<evidence type="ECO:0000313" key="2">
    <source>
        <dbReference type="EMBL" id="GAA1996004.1"/>
    </source>
</evidence>
<feature type="compositionally biased region" description="Acidic residues" evidence="1">
    <location>
        <begin position="1"/>
        <end position="12"/>
    </location>
</feature>
<evidence type="ECO:0000313" key="3">
    <source>
        <dbReference type="Proteomes" id="UP001499854"/>
    </source>
</evidence>
<keyword evidence="3" id="KW-1185">Reference proteome</keyword>
<comment type="caution">
    <text evidence="2">The sequence shown here is derived from an EMBL/GenBank/DDBJ whole genome shotgun (WGS) entry which is preliminary data.</text>
</comment>
<reference evidence="3" key="1">
    <citation type="journal article" date="2019" name="Int. J. Syst. Evol. Microbiol.">
        <title>The Global Catalogue of Microorganisms (GCM) 10K type strain sequencing project: providing services to taxonomists for standard genome sequencing and annotation.</title>
        <authorList>
            <consortium name="The Broad Institute Genomics Platform"/>
            <consortium name="The Broad Institute Genome Sequencing Center for Infectious Disease"/>
            <person name="Wu L."/>
            <person name="Ma J."/>
        </authorList>
    </citation>
    <scope>NUCLEOTIDE SEQUENCE [LARGE SCALE GENOMIC DNA]</scope>
    <source>
        <strain evidence="3">JCM 16013</strain>
    </source>
</reference>
<evidence type="ECO:0000256" key="1">
    <source>
        <dbReference type="SAM" id="MobiDB-lite"/>
    </source>
</evidence>
<sequence>MPLADGLEELDEQPANARPEASPTAITAETDRGELAPMISLLSSTRVRDLLSWEAWPLCGDRKADEMKASSMLRFRDDRTNSTELTKVSTPLFV</sequence>
<organism evidence="2 3">
    <name type="scientific">Catenulispora subtropica</name>
    <dbReference type="NCBI Taxonomy" id="450798"/>
    <lineage>
        <taxon>Bacteria</taxon>
        <taxon>Bacillati</taxon>
        <taxon>Actinomycetota</taxon>
        <taxon>Actinomycetes</taxon>
        <taxon>Catenulisporales</taxon>
        <taxon>Catenulisporaceae</taxon>
        <taxon>Catenulispora</taxon>
    </lineage>
</organism>
<proteinExistence type="predicted"/>
<feature type="region of interest" description="Disordered" evidence="1">
    <location>
        <begin position="1"/>
        <end position="28"/>
    </location>
</feature>